<dbReference type="KEGG" id="pco:PHACADRAFT_198121"/>
<dbReference type="Proteomes" id="UP000008370">
    <property type="component" value="Unassembled WGS sequence"/>
</dbReference>
<reference evidence="2 3" key="1">
    <citation type="journal article" date="2012" name="BMC Genomics">
        <title>Comparative genomics of the white-rot fungi, Phanerochaete carnosa and P. chrysosporium, to elucidate the genetic basis of the distinct wood types they colonize.</title>
        <authorList>
            <person name="Suzuki H."/>
            <person name="MacDonald J."/>
            <person name="Syed K."/>
            <person name="Salamov A."/>
            <person name="Hori C."/>
            <person name="Aerts A."/>
            <person name="Henrissat B."/>
            <person name="Wiebenga A."/>
            <person name="vanKuyk P.A."/>
            <person name="Barry K."/>
            <person name="Lindquist E."/>
            <person name="LaButti K."/>
            <person name="Lapidus A."/>
            <person name="Lucas S."/>
            <person name="Coutinho P."/>
            <person name="Gong Y."/>
            <person name="Samejima M."/>
            <person name="Mahadevan R."/>
            <person name="Abou-Zaid M."/>
            <person name="de Vries R.P."/>
            <person name="Igarashi K."/>
            <person name="Yadav J.S."/>
            <person name="Grigoriev I.V."/>
            <person name="Master E.R."/>
        </authorList>
    </citation>
    <scope>NUCLEOTIDE SEQUENCE [LARGE SCALE GENOMIC DNA]</scope>
    <source>
        <strain evidence="2 3">HHB-10118-sp</strain>
    </source>
</reference>
<name>K5W3I6_PHACS</name>
<dbReference type="HOGENOM" id="CLU_109028_0_0_1"/>
<proteinExistence type="predicted"/>
<dbReference type="RefSeq" id="XP_007398377.1">
    <property type="nucleotide sequence ID" value="XM_007398315.1"/>
</dbReference>
<gene>
    <name evidence="2" type="ORF">PHACADRAFT_198121</name>
</gene>
<accession>K5W3I6</accession>
<feature type="compositionally biased region" description="Acidic residues" evidence="1">
    <location>
        <begin position="121"/>
        <end position="138"/>
    </location>
</feature>
<dbReference type="EMBL" id="JH930474">
    <property type="protein sequence ID" value="EKM53695.1"/>
    <property type="molecule type" value="Genomic_DNA"/>
</dbReference>
<evidence type="ECO:0000313" key="3">
    <source>
        <dbReference type="Proteomes" id="UP000008370"/>
    </source>
</evidence>
<evidence type="ECO:0000256" key="1">
    <source>
        <dbReference type="SAM" id="MobiDB-lite"/>
    </source>
</evidence>
<feature type="region of interest" description="Disordered" evidence="1">
    <location>
        <begin position="91"/>
        <end position="142"/>
    </location>
</feature>
<dbReference type="AlphaFoldDB" id="K5W3I6"/>
<dbReference type="InParanoid" id="K5W3I6"/>
<sequence>MVELHQIVQKDHETVNEYNVHFNTLIAEAEIVNPDADGNLLQQYLSGLKELLARQLIAHMLINATLFQWQQQALELDNRLGILRHIKNRQMHLPTNSGTTTTTPTSSTQNAGNLGKQKEEEPTEEEETKEAEAEEVEGTGETTKAIYLQIAPTFKSLNGTEIQAPLIHQQSATQFW</sequence>
<evidence type="ECO:0008006" key="4">
    <source>
        <dbReference type="Google" id="ProtNLM"/>
    </source>
</evidence>
<keyword evidence="3" id="KW-1185">Reference proteome</keyword>
<organism evidence="2 3">
    <name type="scientific">Phanerochaete carnosa (strain HHB-10118-sp)</name>
    <name type="common">White-rot fungus</name>
    <name type="synonym">Peniophora carnosa</name>
    <dbReference type="NCBI Taxonomy" id="650164"/>
    <lineage>
        <taxon>Eukaryota</taxon>
        <taxon>Fungi</taxon>
        <taxon>Dikarya</taxon>
        <taxon>Basidiomycota</taxon>
        <taxon>Agaricomycotina</taxon>
        <taxon>Agaricomycetes</taxon>
        <taxon>Polyporales</taxon>
        <taxon>Phanerochaetaceae</taxon>
        <taxon>Phanerochaete</taxon>
    </lineage>
</organism>
<protein>
    <recommendedName>
        <fullName evidence="4">Retrotransposon gag domain-containing protein</fullName>
    </recommendedName>
</protein>
<feature type="compositionally biased region" description="Low complexity" evidence="1">
    <location>
        <begin position="95"/>
        <end position="108"/>
    </location>
</feature>
<evidence type="ECO:0000313" key="2">
    <source>
        <dbReference type="EMBL" id="EKM53695.1"/>
    </source>
</evidence>
<dbReference type="GeneID" id="18911298"/>